<dbReference type="Pfam" id="PF00364">
    <property type="entry name" value="Biotin_lipoyl"/>
    <property type="match status" value="2"/>
</dbReference>
<dbReference type="InterPro" id="IPR036625">
    <property type="entry name" value="E3-bd_dom_sf"/>
</dbReference>
<dbReference type="PANTHER" id="PTHR43178:SF5">
    <property type="entry name" value="LIPOAMIDE ACYLTRANSFERASE COMPONENT OF BRANCHED-CHAIN ALPHA-KETO ACID DEHYDROGENASE COMPLEX, MITOCHONDRIAL"/>
    <property type="match status" value="1"/>
</dbReference>
<dbReference type="PROSITE" id="PS51826">
    <property type="entry name" value="PSBD"/>
    <property type="match status" value="1"/>
</dbReference>
<dbReference type="InterPro" id="IPR050743">
    <property type="entry name" value="2-oxoacid_DH_E2_comp"/>
</dbReference>
<name>A0ABT0J1D1_9MICO</name>
<feature type="compositionally biased region" description="Pro residues" evidence="7">
    <location>
        <begin position="340"/>
        <end position="354"/>
    </location>
</feature>
<evidence type="ECO:0000256" key="4">
    <source>
        <dbReference type="ARBA" id="ARBA00022823"/>
    </source>
</evidence>
<dbReference type="InterPro" id="IPR000089">
    <property type="entry name" value="Biotin_lipoyl"/>
</dbReference>
<evidence type="ECO:0000256" key="1">
    <source>
        <dbReference type="ARBA" id="ARBA00001938"/>
    </source>
</evidence>
<dbReference type="Pfam" id="PF00198">
    <property type="entry name" value="2-oxoacid_dh"/>
    <property type="match status" value="1"/>
</dbReference>
<dbReference type="SUPFAM" id="SSF51230">
    <property type="entry name" value="Single hybrid motif"/>
    <property type="match status" value="2"/>
</dbReference>
<feature type="compositionally biased region" description="Pro residues" evidence="7">
    <location>
        <begin position="265"/>
        <end position="276"/>
    </location>
</feature>
<dbReference type="InterPro" id="IPR011053">
    <property type="entry name" value="Single_hybrid_motif"/>
</dbReference>
<keyword evidence="3 6" id="KW-0808">Transferase</keyword>
<dbReference type="PANTHER" id="PTHR43178">
    <property type="entry name" value="DIHYDROLIPOAMIDE ACETYLTRANSFERASE COMPONENT OF PYRUVATE DEHYDROGENASE COMPLEX"/>
    <property type="match status" value="1"/>
</dbReference>
<feature type="region of interest" description="Disordered" evidence="7">
    <location>
        <begin position="218"/>
        <end position="278"/>
    </location>
</feature>
<evidence type="ECO:0000256" key="3">
    <source>
        <dbReference type="ARBA" id="ARBA00022679"/>
    </source>
</evidence>
<evidence type="ECO:0000256" key="7">
    <source>
        <dbReference type="SAM" id="MobiDB-lite"/>
    </source>
</evidence>
<keyword evidence="5 6" id="KW-0012">Acyltransferase</keyword>
<feature type="compositionally biased region" description="Low complexity" evidence="7">
    <location>
        <begin position="244"/>
        <end position="264"/>
    </location>
</feature>
<dbReference type="NCBIfam" id="TIGR02927">
    <property type="entry name" value="SucB_Actino"/>
    <property type="match status" value="1"/>
</dbReference>
<reference evidence="10 11" key="1">
    <citation type="submission" date="2022-02" db="EMBL/GenBank/DDBJ databases">
        <title>The car tank lid bacteriome: a reservoir of bacteria with potential in bioremediation of fuel.</title>
        <authorList>
            <person name="Vidal-Verdu A."/>
            <person name="Gomez-Martinez D."/>
            <person name="Latorre-Perez A."/>
            <person name="Pereto J."/>
            <person name="Porcar M."/>
        </authorList>
    </citation>
    <scope>NUCLEOTIDE SEQUENCE [LARGE SCALE GENOMIC DNA]</scope>
    <source>
        <strain evidence="10 11">4D.3</strain>
    </source>
</reference>
<proteinExistence type="inferred from homology"/>
<dbReference type="SUPFAM" id="SSF52777">
    <property type="entry name" value="CoA-dependent acyltransferases"/>
    <property type="match status" value="1"/>
</dbReference>
<dbReference type="RefSeq" id="WP_416343149.1">
    <property type="nucleotide sequence ID" value="NZ_JALQCY010000002.1"/>
</dbReference>
<evidence type="ECO:0000259" key="9">
    <source>
        <dbReference type="PROSITE" id="PS51826"/>
    </source>
</evidence>
<evidence type="ECO:0000256" key="2">
    <source>
        <dbReference type="ARBA" id="ARBA00007317"/>
    </source>
</evidence>
<accession>A0ABT0J1D1</accession>
<evidence type="ECO:0000256" key="6">
    <source>
        <dbReference type="RuleBase" id="RU003423"/>
    </source>
</evidence>
<dbReference type="Pfam" id="PF02817">
    <property type="entry name" value="E3_binding"/>
    <property type="match status" value="1"/>
</dbReference>
<feature type="region of interest" description="Disordered" evidence="7">
    <location>
        <begin position="78"/>
        <end position="143"/>
    </location>
</feature>
<keyword evidence="4 6" id="KW-0450">Lipoyl</keyword>
<feature type="domain" description="Lipoyl-binding" evidence="8">
    <location>
        <begin position="2"/>
        <end position="77"/>
    </location>
</feature>
<gene>
    <name evidence="10" type="primary">sucB</name>
    <name evidence="10" type="ORF">M1843_05990</name>
</gene>
<dbReference type="PROSITE" id="PS50968">
    <property type="entry name" value="BIOTINYL_LIPOYL"/>
    <property type="match status" value="2"/>
</dbReference>
<sequence>MSENVQLPALGESVTEGTVTRWLKAVGDTVAVDEPLLEVSTDKVDTEIPSPVAGVLEQILVEEDETVEVGATLAVVGDGSGAGGGDAAPAAEAPAAEPEAPAQPEQQAAPAEQQAEQPAEPAPAAEAPAAEAPAAGGGEGTEVTLPALGESVTEGTVTRWLKAVGDSVEVDEPLLEVSTDKVDTEIPSPVAGTVQQLLVEEDATVEVGAVLAVIGSGAAAPGAPAEPAPAPAETKPAPAPEPVGAPAKPEEPAAAPAPEAEAPAAPAPAAPAPEAPAAPAAAASKGSYLTPLVRKLAAEKGVDVATVQGTGVGGRIRKEDVLAAAEKAAAPAPAAAAPAAPSPAPKPAAVPPVSPLRGTTEKMSRLRKIVAERMVEALHTQAQLTTVVEVDVTKVARLRGKAKESFKAREGANLTFLPFYTLAAVEALKAFPKINASIDQDKGEITYHPQENVGIAVDTERGLVVPVIKNAGDLNLAGIARQIGDLGARTRANKVGPDELSGATFTITNTGSGGALIDTPIVPGGQVAILGTGTITKKPAVVTGPDGEETIAIRQFAYLFLSYDHRLVDGADAARFLTAIKARIEEGAFEAEVGL</sequence>
<dbReference type="EC" id="2.3.1.-" evidence="6"/>
<dbReference type="SUPFAM" id="SSF47005">
    <property type="entry name" value="Peripheral subunit-binding domain of 2-oxo acid dehydrogenase complex"/>
    <property type="match status" value="1"/>
</dbReference>
<dbReference type="Gene3D" id="3.30.559.10">
    <property type="entry name" value="Chloramphenicol acetyltransferase-like domain"/>
    <property type="match status" value="1"/>
</dbReference>
<keyword evidence="11" id="KW-1185">Reference proteome</keyword>
<comment type="caution">
    <text evidence="10">The sequence shown here is derived from an EMBL/GenBank/DDBJ whole genome shotgun (WGS) entry which is preliminary data.</text>
</comment>
<dbReference type="Gene3D" id="4.10.320.10">
    <property type="entry name" value="E3-binding domain"/>
    <property type="match status" value="1"/>
</dbReference>
<protein>
    <recommendedName>
        <fullName evidence="6">Dihydrolipoamide acetyltransferase component of pyruvate dehydrogenase complex</fullName>
        <ecNumber evidence="6">2.3.1.-</ecNumber>
    </recommendedName>
</protein>
<dbReference type="Gene3D" id="2.40.50.100">
    <property type="match status" value="2"/>
</dbReference>
<evidence type="ECO:0000313" key="10">
    <source>
        <dbReference type="EMBL" id="MCK9793294.1"/>
    </source>
</evidence>
<evidence type="ECO:0000256" key="5">
    <source>
        <dbReference type="ARBA" id="ARBA00023315"/>
    </source>
</evidence>
<dbReference type="InterPro" id="IPR001078">
    <property type="entry name" value="2-oxoacid_DH_actylTfrase"/>
</dbReference>
<dbReference type="PROSITE" id="PS00189">
    <property type="entry name" value="LIPOYL"/>
    <property type="match status" value="2"/>
</dbReference>
<dbReference type="InterPro" id="IPR003016">
    <property type="entry name" value="2-oxoA_DH_lipoyl-BS"/>
</dbReference>
<dbReference type="InterPro" id="IPR023213">
    <property type="entry name" value="CAT-like_dom_sf"/>
</dbReference>
<dbReference type="CDD" id="cd06849">
    <property type="entry name" value="lipoyl_domain"/>
    <property type="match status" value="2"/>
</dbReference>
<organism evidence="10 11">
    <name type="scientific">Isoptericola peretonis</name>
    <dbReference type="NCBI Taxonomy" id="2918523"/>
    <lineage>
        <taxon>Bacteria</taxon>
        <taxon>Bacillati</taxon>
        <taxon>Actinomycetota</taxon>
        <taxon>Actinomycetes</taxon>
        <taxon>Micrococcales</taxon>
        <taxon>Promicromonosporaceae</taxon>
        <taxon>Isoptericola</taxon>
    </lineage>
</organism>
<feature type="domain" description="Peripheral subunit-binding (PSBD)" evidence="9">
    <location>
        <begin position="288"/>
        <end position="325"/>
    </location>
</feature>
<dbReference type="Proteomes" id="UP001651050">
    <property type="component" value="Unassembled WGS sequence"/>
</dbReference>
<feature type="region of interest" description="Disordered" evidence="7">
    <location>
        <begin position="334"/>
        <end position="359"/>
    </location>
</feature>
<feature type="compositionally biased region" description="Low complexity" evidence="7">
    <location>
        <begin position="87"/>
        <end position="134"/>
    </location>
</feature>
<comment type="cofactor">
    <cofactor evidence="1 6">
        <name>(R)-lipoate</name>
        <dbReference type="ChEBI" id="CHEBI:83088"/>
    </cofactor>
</comment>
<comment type="similarity">
    <text evidence="2 6">Belongs to the 2-oxoacid dehydrogenase family.</text>
</comment>
<evidence type="ECO:0000313" key="11">
    <source>
        <dbReference type="Proteomes" id="UP001651050"/>
    </source>
</evidence>
<evidence type="ECO:0000259" key="8">
    <source>
        <dbReference type="PROSITE" id="PS50968"/>
    </source>
</evidence>
<dbReference type="InterPro" id="IPR014276">
    <property type="entry name" value="2-oxoglutarate_DH_E2"/>
</dbReference>
<dbReference type="EMBL" id="JALQCY010000002">
    <property type="protein sequence ID" value="MCK9793294.1"/>
    <property type="molecule type" value="Genomic_DNA"/>
</dbReference>
<dbReference type="InterPro" id="IPR004167">
    <property type="entry name" value="PSBD"/>
</dbReference>
<feature type="domain" description="Lipoyl-binding" evidence="8">
    <location>
        <begin position="140"/>
        <end position="215"/>
    </location>
</feature>